<dbReference type="Proteomes" id="UP000190675">
    <property type="component" value="Chromosome I"/>
</dbReference>
<accession>A0A1M5T3N5</accession>
<reference evidence="1 2" key="1">
    <citation type="submission" date="2016-11" db="EMBL/GenBank/DDBJ databases">
        <authorList>
            <person name="Jaros S."/>
            <person name="Januszkiewicz K."/>
            <person name="Wedrychowicz H."/>
        </authorList>
    </citation>
    <scope>NUCLEOTIDE SEQUENCE [LARGE SCALE GENOMIC DNA]</scope>
    <source>
        <strain evidence="1 2">GAS242</strain>
    </source>
</reference>
<name>A0A1M5T3N5_9BRAD</name>
<evidence type="ECO:0000313" key="2">
    <source>
        <dbReference type="Proteomes" id="UP000190675"/>
    </source>
</evidence>
<protein>
    <submittedName>
        <fullName evidence="1">Uncharacterized protein</fullName>
    </submittedName>
</protein>
<sequence length="196" mass="22112">MRRSHRSDASNASVPSNSNRKRSTFNAICLSALNVAIDMVICDLLQDRDFARRANYTRDEFCDDHRLTSYRLIGSPELGKSLYRSEGDDDASRRTYSYRLNKTEKEFMIELPFGDRKYPPQAVARSKCIALLEGDSCGLTQPAVWSSIGLAVQCRALLSILKELVARVVTRRLSLQEGGLRLRLQSALPMLRIAPE</sequence>
<dbReference type="AlphaFoldDB" id="A0A1M5T3N5"/>
<proteinExistence type="predicted"/>
<dbReference type="EMBL" id="LT670818">
    <property type="protein sequence ID" value="SHH45318.1"/>
    <property type="molecule type" value="Genomic_DNA"/>
</dbReference>
<organism evidence="1 2">
    <name type="scientific">Bradyrhizobium erythrophlei</name>
    <dbReference type="NCBI Taxonomy" id="1437360"/>
    <lineage>
        <taxon>Bacteria</taxon>
        <taxon>Pseudomonadati</taxon>
        <taxon>Pseudomonadota</taxon>
        <taxon>Alphaproteobacteria</taxon>
        <taxon>Hyphomicrobiales</taxon>
        <taxon>Nitrobacteraceae</taxon>
        <taxon>Bradyrhizobium</taxon>
    </lineage>
</organism>
<gene>
    <name evidence="1" type="ORF">SAMN05444169_7538</name>
</gene>
<evidence type="ECO:0000313" key="1">
    <source>
        <dbReference type="EMBL" id="SHH45318.1"/>
    </source>
</evidence>